<name>A0A453RGP5_AEGTS</name>
<dbReference type="Gramene" id="AET7Gv20578900.8">
    <property type="protein sequence ID" value="AET7Gv20578900.8"/>
    <property type="gene ID" value="AET7Gv20578900"/>
</dbReference>
<reference evidence="2" key="3">
    <citation type="journal article" date="2017" name="Nature">
        <title>Genome sequence of the progenitor of the wheat D genome Aegilops tauschii.</title>
        <authorList>
            <person name="Luo M.C."/>
            <person name="Gu Y.Q."/>
            <person name="Puiu D."/>
            <person name="Wang H."/>
            <person name="Twardziok S.O."/>
            <person name="Deal K.R."/>
            <person name="Huo N."/>
            <person name="Zhu T."/>
            <person name="Wang L."/>
            <person name="Wang Y."/>
            <person name="McGuire P.E."/>
            <person name="Liu S."/>
            <person name="Long H."/>
            <person name="Ramasamy R.K."/>
            <person name="Rodriguez J.C."/>
            <person name="Van S.L."/>
            <person name="Yuan L."/>
            <person name="Wang Z."/>
            <person name="Xia Z."/>
            <person name="Xiao L."/>
            <person name="Anderson O.D."/>
            <person name="Ouyang S."/>
            <person name="Liang Y."/>
            <person name="Zimin A.V."/>
            <person name="Pertea G."/>
            <person name="Qi P."/>
            <person name="Bennetzen J.L."/>
            <person name="Dai X."/>
            <person name="Dawson M.W."/>
            <person name="Muller H.G."/>
            <person name="Kugler K."/>
            <person name="Rivarola-Duarte L."/>
            <person name="Spannagl M."/>
            <person name="Mayer K.F.X."/>
            <person name="Lu F.H."/>
            <person name="Bevan M.W."/>
            <person name="Leroy P."/>
            <person name="Li P."/>
            <person name="You F.M."/>
            <person name="Sun Q."/>
            <person name="Liu Z."/>
            <person name="Lyons E."/>
            <person name="Wicker T."/>
            <person name="Salzberg S.L."/>
            <person name="Devos K.M."/>
            <person name="Dvorak J."/>
        </authorList>
    </citation>
    <scope>NUCLEOTIDE SEQUENCE [LARGE SCALE GENOMIC DNA]</scope>
    <source>
        <strain evidence="2">cv. AL8/78</strain>
    </source>
</reference>
<dbReference type="AlphaFoldDB" id="A0A453RGP5"/>
<proteinExistence type="predicted"/>
<reference evidence="2" key="5">
    <citation type="journal article" date="2021" name="G3 (Bethesda)">
        <title>Aegilops tauschii genome assembly Aet v5.0 features greater sequence contiguity and improved annotation.</title>
        <authorList>
            <person name="Wang L."/>
            <person name="Zhu T."/>
            <person name="Rodriguez J.C."/>
            <person name="Deal K.R."/>
            <person name="Dubcovsky J."/>
            <person name="McGuire P.E."/>
            <person name="Lux T."/>
            <person name="Spannagl M."/>
            <person name="Mayer K.F.X."/>
            <person name="Baldrich P."/>
            <person name="Meyers B.C."/>
            <person name="Huo N."/>
            <person name="Gu Y.Q."/>
            <person name="Zhou H."/>
            <person name="Devos K.M."/>
            <person name="Bennetzen J.L."/>
            <person name="Unver T."/>
            <person name="Budak H."/>
            <person name="Gulick P.J."/>
            <person name="Galiba G."/>
            <person name="Kalapos B."/>
            <person name="Nelson D.R."/>
            <person name="Li P."/>
            <person name="You F.M."/>
            <person name="Luo M.C."/>
            <person name="Dvorak J."/>
        </authorList>
    </citation>
    <scope>NUCLEOTIDE SEQUENCE [LARGE SCALE GENOMIC DNA]</scope>
    <source>
        <strain evidence="2">cv. AL8/78</strain>
    </source>
</reference>
<feature type="compositionally biased region" description="Pro residues" evidence="1">
    <location>
        <begin position="33"/>
        <end position="52"/>
    </location>
</feature>
<protein>
    <submittedName>
        <fullName evidence="2">Uncharacterized protein</fullName>
    </submittedName>
</protein>
<reference evidence="3" key="2">
    <citation type="journal article" date="2017" name="Nat. Plants">
        <title>The Aegilops tauschii genome reveals multiple impacts of transposons.</title>
        <authorList>
            <person name="Zhao G."/>
            <person name="Zou C."/>
            <person name="Li K."/>
            <person name="Wang K."/>
            <person name="Li T."/>
            <person name="Gao L."/>
            <person name="Zhang X."/>
            <person name="Wang H."/>
            <person name="Yang Z."/>
            <person name="Liu X."/>
            <person name="Jiang W."/>
            <person name="Mao L."/>
            <person name="Kong X."/>
            <person name="Jiao Y."/>
            <person name="Jia J."/>
        </authorList>
    </citation>
    <scope>NUCLEOTIDE SEQUENCE [LARGE SCALE GENOMIC DNA]</scope>
    <source>
        <strain evidence="3">cv. AL8/78</strain>
    </source>
</reference>
<keyword evidence="3" id="KW-1185">Reference proteome</keyword>
<dbReference type="Proteomes" id="UP000015105">
    <property type="component" value="Chromosome 7D"/>
</dbReference>
<dbReference type="EnsemblPlants" id="AET7Gv20578900.8">
    <property type="protein sequence ID" value="AET7Gv20578900.8"/>
    <property type="gene ID" value="AET7Gv20578900"/>
</dbReference>
<organism evidence="2 3">
    <name type="scientific">Aegilops tauschii subsp. strangulata</name>
    <name type="common">Goatgrass</name>
    <dbReference type="NCBI Taxonomy" id="200361"/>
    <lineage>
        <taxon>Eukaryota</taxon>
        <taxon>Viridiplantae</taxon>
        <taxon>Streptophyta</taxon>
        <taxon>Embryophyta</taxon>
        <taxon>Tracheophyta</taxon>
        <taxon>Spermatophyta</taxon>
        <taxon>Magnoliopsida</taxon>
        <taxon>Liliopsida</taxon>
        <taxon>Poales</taxon>
        <taxon>Poaceae</taxon>
        <taxon>BOP clade</taxon>
        <taxon>Pooideae</taxon>
        <taxon>Triticodae</taxon>
        <taxon>Triticeae</taxon>
        <taxon>Triticinae</taxon>
        <taxon>Aegilops</taxon>
    </lineage>
</organism>
<evidence type="ECO:0000313" key="2">
    <source>
        <dbReference type="EnsemblPlants" id="AET7Gv20578900.8"/>
    </source>
</evidence>
<sequence>SPHSQPPCPISAAVLYLSVTGGASILPADADAPRPPSPPPPPPPAPNAPPPLTRRRDRRSRSPSSATSGPCCLRPVRSLWALVLRFNELQTLGDFLVANTDICTRLQQGTAGVYS</sequence>
<feature type="region of interest" description="Disordered" evidence="1">
    <location>
        <begin position="25"/>
        <end position="72"/>
    </location>
</feature>
<reference evidence="3" key="1">
    <citation type="journal article" date="2014" name="Science">
        <title>Ancient hybridizations among the ancestral genomes of bread wheat.</title>
        <authorList>
            <consortium name="International Wheat Genome Sequencing Consortium,"/>
            <person name="Marcussen T."/>
            <person name="Sandve S.R."/>
            <person name="Heier L."/>
            <person name="Spannagl M."/>
            <person name="Pfeifer M."/>
            <person name="Jakobsen K.S."/>
            <person name="Wulff B.B."/>
            <person name="Steuernagel B."/>
            <person name="Mayer K.F."/>
            <person name="Olsen O.A."/>
        </authorList>
    </citation>
    <scope>NUCLEOTIDE SEQUENCE [LARGE SCALE GENOMIC DNA]</scope>
    <source>
        <strain evidence="3">cv. AL8/78</strain>
    </source>
</reference>
<evidence type="ECO:0000313" key="3">
    <source>
        <dbReference type="Proteomes" id="UP000015105"/>
    </source>
</evidence>
<reference evidence="2" key="4">
    <citation type="submission" date="2019-03" db="UniProtKB">
        <authorList>
            <consortium name="EnsemblPlants"/>
        </authorList>
    </citation>
    <scope>IDENTIFICATION</scope>
</reference>
<accession>A0A453RGP5</accession>
<evidence type="ECO:0000256" key="1">
    <source>
        <dbReference type="SAM" id="MobiDB-lite"/>
    </source>
</evidence>